<dbReference type="Pfam" id="PF00329">
    <property type="entry name" value="Complex1_30kDa"/>
    <property type="match status" value="1"/>
</dbReference>
<evidence type="ECO:0000259" key="1">
    <source>
        <dbReference type="Pfam" id="PF00329"/>
    </source>
</evidence>
<protein>
    <submittedName>
        <fullName evidence="2">NADH-quinone oxidoreductase subunit C</fullName>
    </submittedName>
</protein>
<reference evidence="2" key="2">
    <citation type="journal article" date="2021" name="PeerJ">
        <title>Extensive microbial diversity within the chicken gut microbiome revealed by metagenomics and culture.</title>
        <authorList>
            <person name="Gilroy R."/>
            <person name="Ravi A."/>
            <person name="Getino M."/>
            <person name="Pursley I."/>
            <person name="Horton D.L."/>
            <person name="Alikhan N.F."/>
            <person name="Baker D."/>
            <person name="Gharbi K."/>
            <person name="Hall N."/>
            <person name="Watson M."/>
            <person name="Adriaenssens E.M."/>
            <person name="Foster-Nyarko E."/>
            <person name="Jarju S."/>
            <person name="Secka A."/>
            <person name="Antonio M."/>
            <person name="Oren A."/>
            <person name="Chaudhuri R.R."/>
            <person name="La Ragione R."/>
            <person name="Hildebrand F."/>
            <person name="Pallen M.J."/>
        </authorList>
    </citation>
    <scope>NUCLEOTIDE SEQUENCE</scope>
    <source>
        <strain evidence="2">ChiSxjej1B13-7958</strain>
    </source>
</reference>
<name>A0A9D1AR23_9FIRM</name>
<dbReference type="Proteomes" id="UP000824242">
    <property type="component" value="Unassembled WGS sequence"/>
</dbReference>
<evidence type="ECO:0000313" key="3">
    <source>
        <dbReference type="Proteomes" id="UP000824242"/>
    </source>
</evidence>
<organism evidence="2 3">
    <name type="scientific">Candidatus Caccousia avicola</name>
    <dbReference type="NCBI Taxonomy" id="2840721"/>
    <lineage>
        <taxon>Bacteria</taxon>
        <taxon>Bacillati</taxon>
        <taxon>Bacillota</taxon>
        <taxon>Clostridia</taxon>
        <taxon>Eubacteriales</taxon>
        <taxon>Oscillospiraceae</taxon>
        <taxon>Oscillospiraceae incertae sedis</taxon>
        <taxon>Candidatus Caccousia</taxon>
    </lineage>
</organism>
<evidence type="ECO:0000313" key="2">
    <source>
        <dbReference type="EMBL" id="HIR48055.1"/>
    </source>
</evidence>
<dbReference type="GO" id="GO:0008137">
    <property type="term" value="F:NADH dehydrogenase (ubiquinone) activity"/>
    <property type="evidence" value="ECO:0007669"/>
    <property type="project" value="InterPro"/>
</dbReference>
<dbReference type="EMBL" id="DVGZ01000112">
    <property type="protein sequence ID" value="HIR48055.1"/>
    <property type="molecule type" value="Genomic_DNA"/>
</dbReference>
<dbReference type="SUPFAM" id="SSF143243">
    <property type="entry name" value="Nqo5-like"/>
    <property type="match status" value="1"/>
</dbReference>
<feature type="domain" description="NADH:ubiquinone oxidoreductase 30kDa subunit" evidence="1">
    <location>
        <begin position="22"/>
        <end position="94"/>
    </location>
</feature>
<dbReference type="InterPro" id="IPR001268">
    <property type="entry name" value="NADH_UbQ_OxRdtase_30kDa_su"/>
</dbReference>
<sequence>MEPINEIIPIEMDQFLSTVIQFKMDHMRLVQICASRLPGQYELSYCFARDLDMWTLRLVVDEDAPVPSITQMYPCAFLQENETAELFGVKIQNIEHDYNGRLYRIDRETPFKEKG</sequence>
<dbReference type="Gene3D" id="3.30.460.80">
    <property type="entry name" value="NADH:ubiquinone oxidoreductase, 30kDa subunit"/>
    <property type="match status" value="1"/>
</dbReference>
<gene>
    <name evidence="2" type="ORF">IAB89_10470</name>
</gene>
<accession>A0A9D1AR23</accession>
<comment type="caution">
    <text evidence="2">The sequence shown here is derived from an EMBL/GenBank/DDBJ whole genome shotgun (WGS) entry which is preliminary data.</text>
</comment>
<proteinExistence type="predicted"/>
<dbReference type="AlphaFoldDB" id="A0A9D1AR23"/>
<reference evidence="2" key="1">
    <citation type="submission" date="2020-10" db="EMBL/GenBank/DDBJ databases">
        <authorList>
            <person name="Gilroy R."/>
        </authorList>
    </citation>
    <scope>NUCLEOTIDE SEQUENCE</scope>
    <source>
        <strain evidence="2">ChiSxjej1B13-7958</strain>
    </source>
</reference>
<dbReference type="InterPro" id="IPR037232">
    <property type="entry name" value="NADH_quin_OxRdtase_su_C/D-like"/>
</dbReference>